<dbReference type="Proteomes" id="UP000316093">
    <property type="component" value="Chromosome"/>
</dbReference>
<organism evidence="3 4">
    <name type="scientific">Luteibacter pinisoli</name>
    <dbReference type="NCBI Taxonomy" id="2589080"/>
    <lineage>
        <taxon>Bacteria</taxon>
        <taxon>Pseudomonadati</taxon>
        <taxon>Pseudomonadota</taxon>
        <taxon>Gammaproteobacteria</taxon>
        <taxon>Lysobacterales</taxon>
        <taxon>Rhodanobacteraceae</taxon>
        <taxon>Luteibacter</taxon>
    </lineage>
</organism>
<dbReference type="PANTHER" id="PTHR43784">
    <property type="entry name" value="GDSL-LIKE LIPASE/ACYLHYDROLASE, PUTATIVE (AFU_ORTHOLOGUE AFUA_2G00820)-RELATED"/>
    <property type="match status" value="1"/>
</dbReference>
<dbReference type="SUPFAM" id="SSF52266">
    <property type="entry name" value="SGNH hydrolase"/>
    <property type="match status" value="1"/>
</dbReference>
<dbReference type="InterPro" id="IPR036426">
    <property type="entry name" value="Bulb-type_lectin_dom_sf"/>
</dbReference>
<protein>
    <submittedName>
        <fullName evidence="3">G-D-S-L family lipolytic protein</fullName>
    </submittedName>
</protein>
<dbReference type="InterPro" id="IPR001480">
    <property type="entry name" value="Bulb-type_lectin_dom"/>
</dbReference>
<accession>A0A4Y5Z643</accession>
<reference evidence="3 4" key="1">
    <citation type="submission" date="2019-06" db="EMBL/GenBank/DDBJ databases">
        <title>A complete genome sequence for Luteibacter pinisoli MAH-14.</title>
        <authorList>
            <person name="Baltrus D.A."/>
        </authorList>
    </citation>
    <scope>NUCLEOTIDE SEQUENCE [LARGE SCALE GENOMIC DNA]</scope>
    <source>
        <strain evidence="3 4">MAH-14</strain>
    </source>
</reference>
<dbReference type="SUPFAM" id="SSF51110">
    <property type="entry name" value="alpha-D-mannose-specific plant lectins"/>
    <property type="match status" value="1"/>
</dbReference>
<dbReference type="AlphaFoldDB" id="A0A4Y5Z643"/>
<dbReference type="InterPro" id="IPR036514">
    <property type="entry name" value="SGNH_hydro_sf"/>
</dbReference>
<feature type="domain" description="Bulb-type lectin" evidence="2">
    <location>
        <begin position="403"/>
        <end position="513"/>
    </location>
</feature>
<dbReference type="Pfam" id="PF13472">
    <property type="entry name" value="Lipase_GDSL_2"/>
    <property type="match status" value="1"/>
</dbReference>
<evidence type="ECO:0000256" key="1">
    <source>
        <dbReference type="SAM" id="SignalP"/>
    </source>
</evidence>
<dbReference type="InterPro" id="IPR053140">
    <property type="entry name" value="GDSL_Rv0518-like"/>
</dbReference>
<evidence type="ECO:0000313" key="3">
    <source>
        <dbReference type="EMBL" id="QDE39813.1"/>
    </source>
</evidence>
<dbReference type="KEGG" id="lpy:FIV34_11640"/>
<keyword evidence="4" id="KW-1185">Reference proteome</keyword>
<dbReference type="SMART" id="SM00108">
    <property type="entry name" value="B_lectin"/>
    <property type="match status" value="1"/>
</dbReference>
<dbReference type="GO" id="GO:0016788">
    <property type="term" value="F:hydrolase activity, acting on ester bonds"/>
    <property type="evidence" value="ECO:0007669"/>
    <property type="project" value="UniProtKB-ARBA"/>
</dbReference>
<dbReference type="InterPro" id="IPR013830">
    <property type="entry name" value="SGNH_hydro"/>
</dbReference>
<proteinExistence type="predicted"/>
<gene>
    <name evidence="3" type="ORF">FIV34_11640</name>
</gene>
<feature type="signal peptide" evidence="1">
    <location>
        <begin position="1"/>
        <end position="23"/>
    </location>
</feature>
<dbReference type="EMBL" id="CP041046">
    <property type="protein sequence ID" value="QDE39813.1"/>
    <property type="molecule type" value="Genomic_DNA"/>
</dbReference>
<dbReference type="RefSeq" id="WP_139982901.1">
    <property type="nucleotide sequence ID" value="NZ_CP041046.1"/>
</dbReference>
<evidence type="ECO:0000313" key="4">
    <source>
        <dbReference type="Proteomes" id="UP000316093"/>
    </source>
</evidence>
<feature type="chain" id="PRO_5021348144" evidence="1">
    <location>
        <begin position="24"/>
        <end position="513"/>
    </location>
</feature>
<name>A0A4Y5Z643_9GAMM</name>
<dbReference type="PANTHER" id="PTHR43784:SF2">
    <property type="entry name" value="GDSL-LIKE LIPASE_ACYLHYDROLASE, PUTATIVE (AFU_ORTHOLOGUE AFUA_2G00820)-RELATED"/>
    <property type="match status" value="1"/>
</dbReference>
<evidence type="ECO:0000259" key="2">
    <source>
        <dbReference type="PROSITE" id="PS50927"/>
    </source>
</evidence>
<dbReference type="Gene3D" id="2.90.10.10">
    <property type="entry name" value="Bulb-type lectin domain"/>
    <property type="match status" value="1"/>
</dbReference>
<dbReference type="PROSITE" id="PS50927">
    <property type="entry name" value="BULB_LECTIN"/>
    <property type="match status" value="1"/>
</dbReference>
<dbReference type="OrthoDB" id="1828825at2"/>
<sequence>MNPPHLRPLLLAALLALPLAAPAASPGDPWVGTWGVSAMRLNETQYGGHTLRETVRTSVGGDRVRLRFSNQFGDHPLTLSDVHVALRTTGSAVDPATDHLVRFSGATSVTLAPGAALQSDPIDFQLPAGSDLSVSFYVPDQSGPATGHGYSNASKYVAPGNVSGAPDTGGTQDGDFYFLTNVDVQAAGLQGTIVTLGASGTDGFGSTLNANSRYPDFLARRLIAAGTKVGVVNQGISGDNLINGDNSIMRRFEQDVLGQTGVRWVIFSDAPLNDIMGHVPEATVETITADYRTLIASAHARGIGFVCATLPTFHGASNWTPDAQAIADGVNAFVRSANSGCDGLLDYNAAIEDPTRPGYTRPAYLYTDGLHPNDAGYSAVANAVNLTYFQPVSLPAITSPTVCGTMESGEGLRRGESLVSCDGTHAVTLRNDGNLVLTSGNNVLIETGSVGSDAAQVSLSTDGNLVLQGALGEILWQSNSGGQNEARMMLQGDGNLVIYSLRGAVWASNTGGR</sequence>
<dbReference type="Gene3D" id="3.40.50.1110">
    <property type="entry name" value="SGNH hydrolase"/>
    <property type="match status" value="1"/>
</dbReference>
<keyword evidence="1" id="KW-0732">Signal</keyword>